<dbReference type="SUPFAM" id="SSF51101">
    <property type="entry name" value="Mannose-binding lectins"/>
    <property type="match status" value="1"/>
</dbReference>
<sequence>MAAPLMPCPSATSATAGRSRARGGEDLGEGAPRSLSLYIYICLQPDEYLAGVKGHVGHYDNCLVVRSLTFVTNARRSFGPYGKEEGVPFALPAAVAGGRIIGFFGSSGLYLDAIGTYVQMD</sequence>
<organism evidence="4">
    <name type="scientific">Brachypodium distachyon</name>
    <name type="common">Purple false brome</name>
    <name type="synonym">Trachynia distachya</name>
    <dbReference type="NCBI Taxonomy" id="15368"/>
    <lineage>
        <taxon>Eukaryota</taxon>
        <taxon>Viridiplantae</taxon>
        <taxon>Streptophyta</taxon>
        <taxon>Embryophyta</taxon>
        <taxon>Tracheophyta</taxon>
        <taxon>Spermatophyta</taxon>
        <taxon>Magnoliopsida</taxon>
        <taxon>Liliopsida</taxon>
        <taxon>Poales</taxon>
        <taxon>Poaceae</taxon>
        <taxon>BOP clade</taxon>
        <taxon>Pooideae</taxon>
        <taxon>Stipodae</taxon>
        <taxon>Brachypodieae</taxon>
        <taxon>Brachypodium</taxon>
    </lineage>
</organism>
<reference evidence="4" key="2">
    <citation type="submission" date="2017-06" db="EMBL/GenBank/DDBJ databases">
        <title>WGS assembly of Brachypodium distachyon.</title>
        <authorList>
            <consortium name="The International Brachypodium Initiative"/>
            <person name="Lucas S."/>
            <person name="Harmon-Smith M."/>
            <person name="Lail K."/>
            <person name="Tice H."/>
            <person name="Grimwood J."/>
            <person name="Bruce D."/>
            <person name="Barry K."/>
            <person name="Shu S."/>
            <person name="Lindquist E."/>
            <person name="Wang M."/>
            <person name="Pitluck S."/>
            <person name="Vogel J.P."/>
            <person name="Garvin D.F."/>
            <person name="Mockler T.C."/>
            <person name="Schmutz J."/>
            <person name="Rokhsar D."/>
            <person name="Bevan M.W."/>
        </authorList>
    </citation>
    <scope>NUCLEOTIDE SEQUENCE</scope>
    <source>
        <strain evidence="4">Bd21</strain>
    </source>
</reference>
<evidence type="ECO:0000256" key="1">
    <source>
        <dbReference type="ARBA" id="ARBA00022734"/>
    </source>
</evidence>
<evidence type="ECO:0000313" key="6">
    <source>
        <dbReference type="Proteomes" id="UP000008810"/>
    </source>
</evidence>
<dbReference type="Gramene" id="PNT69866">
    <property type="protein sequence ID" value="PNT69866"/>
    <property type="gene ID" value="BRADI_2g01740v3"/>
</dbReference>
<evidence type="ECO:0000259" key="3">
    <source>
        <dbReference type="PROSITE" id="PS51752"/>
    </source>
</evidence>
<keyword evidence="6" id="KW-1185">Reference proteome</keyword>
<dbReference type="EMBL" id="CM000881">
    <property type="protein sequence ID" value="PNT69866.1"/>
    <property type="molecule type" value="Genomic_DNA"/>
</dbReference>
<protein>
    <recommendedName>
        <fullName evidence="3">Jacalin-type lectin domain-containing protein</fullName>
    </recommendedName>
</protein>
<dbReference type="Pfam" id="PF01419">
    <property type="entry name" value="Jacalin"/>
    <property type="match status" value="1"/>
</dbReference>
<dbReference type="Proteomes" id="UP000008810">
    <property type="component" value="Chromosome 2"/>
</dbReference>
<evidence type="ECO:0000313" key="4">
    <source>
        <dbReference type="EMBL" id="PNT69866.1"/>
    </source>
</evidence>
<dbReference type="InterPro" id="IPR036404">
    <property type="entry name" value="Jacalin-like_lectin_dom_sf"/>
</dbReference>
<name>A0A2K2D6G5_BRADI</name>
<dbReference type="CDD" id="cd09612">
    <property type="entry name" value="Jacalin"/>
    <property type="match status" value="1"/>
</dbReference>
<evidence type="ECO:0000256" key="2">
    <source>
        <dbReference type="SAM" id="MobiDB-lite"/>
    </source>
</evidence>
<dbReference type="InterPro" id="IPR033734">
    <property type="entry name" value="Jacalin-like_lectin_dom_plant"/>
</dbReference>
<reference evidence="5" key="3">
    <citation type="submission" date="2018-08" db="UniProtKB">
        <authorList>
            <consortium name="EnsemblPlants"/>
        </authorList>
    </citation>
    <scope>IDENTIFICATION</scope>
    <source>
        <strain evidence="5">cv. Bd21</strain>
    </source>
</reference>
<proteinExistence type="predicted"/>
<dbReference type="OrthoDB" id="737179at2759"/>
<gene>
    <name evidence="4" type="ORF">BRADI_2g01740v3</name>
</gene>
<feature type="region of interest" description="Disordered" evidence="2">
    <location>
        <begin position="1"/>
        <end position="31"/>
    </location>
</feature>
<evidence type="ECO:0000313" key="5">
    <source>
        <dbReference type="EnsemblPlants" id="PNT69866"/>
    </source>
</evidence>
<accession>A0A2K2D6G5</accession>
<dbReference type="EnsemblPlants" id="PNT69866">
    <property type="protein sequence ID" value="PNT69866"/>
    <property type="gene ID" value="BRADI_2g01740v3"/>
</dbReference>
<dbReference type="AlphaFoldDB" id="A0A2K2D6G5"/>
<dbReference type="PANTHER" id="PTHR46506">
    <property type="entry name" value="OS05G0143600 PROTEIN"/>
    <property type="match status" value="1"/>
</dbReference>
<dbReference type="Gene3D" id="2.100.10.30">
    <property type="entry name" value="Jacalin-like lectin domain"/>
    <property type="match status" value="1"/>
</dbReference>
<keyword evidence="1" id="KW-0430">Lectin</keyword>
<dbReference type="InterPro" id="IPR001229">
    <property type="entry name" value="Jacalin-like_lectin_dom"/>
</dbReference>
<feature type="domain" description="Jacalin-type lectin" evidence="3">
    <location>
        <begin position="1"/>
        <end position="120"/>
    </location>
</feature>
<reference evidence="4 5" key="1">
    <citation type="journal article" date="2010" name="Nature">
        <title>Genome sequencing and analysis of the model grass Brachypodium distachyon.</title>
        <authorList>
            <consortium name="International Brachypodium Initiative"/>
        </authorList>
    </citation>
    <scope>NUCLEOTIDE SEQUENCE [LARGE SCALE GENOMIC DNA]</scope>
    <source>
        <strain evidence="4 5">Bd21</strain>
    </source>
</reference>
<dbReference type="PROSITE" id="PS51752">
    <property type="entry name" value="JACALIN_LECTIN"/>
    <property type="match status" value="1"/>
</dbReference>
<dbReference type="GO" id="GO:0030246">
    <property type="term" value="F:carbohydrate binding"/>
    <property type="evidence" value="ECO:0007669"/>
    <property type="project" value="UniProtKB-KW"/>
</dbReference>
<dbReference type="SMART" id="SM00915">
    <property type="entry name" value="Jacalin"/>
    <property type="match status" value="1"/>
</dbReference>